<reference evidence="4 5" key="1">
    <citation type="submission" date="2015-11" db="EMBL/GenBank/DDBJ databases">
        <title>Genomic analysis of 38 Legionella species identifies large and diverse effector repertoires.</title>
        <authorList>
            <person name="Burstein D."/>
            <person name="Amaro F."/>
            <person name="Zusman T."/>
            <person name="Lifshitz Z."/>
            <person name="Cohen O."/>
            <person name="Gilbert J.A."/>
            <person name="Pupko T."/>
            <person name="Shuman H.A."/>
            <person name="Segal G."/>
        </authorList>
    </citation>
    <scope>NUCLEOTIDE SEQUENCE [LARGE SCALE GENOMIC DNA]</scope>
    <source>
        <strain evidence="4 5">Mt.St.Helens-9</strain>
    </source>
</reference>
<evidence type="ECO:0000313" key="5">
    <source>
        <dbReference type="Proteomes" id="UP000054877"/>
    </source>
</evidence>
<dbReference type="InterPro" id="IPR010131">
    <property type="entry name" value="MdtP/NodT-like"/>
</dbReference>
<keyword evidence="5" id="KW-1185">Reference proteome</keyword>
<comment type="caution">
    <text evidence="4">The sequence shown here is derived from an EMBL/GenBank/DDBJ whole genome shotgun (WGS) entry which is preliminary data.</text>
</comment>
<dbReference type="STRING" id="452.Lspi_2408"/>
<protein>
    <submittedName>
        <fullName evidence="4">Outer membrane efflux protein</fullName>
    </submittedName>
</protein>
<keyword evidence="2" id="KW-0449">Lipoprotein</keyword>
<organism evidence="4 5">
    <name type="scientific">Legionella spiritensis</name>
    <dbReference type="NCBI Taxonomy" id="452"/>
    <lineage>
        <taxon>Bacteria</taxon>
        <taxon>Pseudomonadati</taxon>
        <taxon>Pseudomonadota</taxon>
        <taxon>Gammaproteobacteria</taxon>
        <taxon>Legionellales</taxon>
        <taxon>Legionellaceae</taxon>
        <taxon>Legionella</taxon>
    </lineage>
</organism>
<dbReference type="NCBIfam" id="TIGR01845">
    <property type="entry name" value="outer_NodT"/>
    <property type="match status" value="1"/>
</dbReference>
<accession>A0A0W0YY41</accession>
<keyword evidence="2" id="KW-0732">Signal</keyword>
<dbReference type="AlphaFoldDB" id="A0A0W0YY41"/>
<name>A0A0W0YY41_LEGSP</name>
<dbReference type="GO" id="GO:0009279">
    <property type="term" value="C:cell outer membrane"/>
    <property type="evidence" value="ECO:0007669"/>
    <property type="project" value="UniProtKB-SubCell"/>
</dbReference>
<comment type="similarity">
    <text evidence="1 2">Belongs to the outer membrane factor (OMF) (TC 1.B.17) family.</text>
</comment>
<keyword evidence="2" id="KW-1134">Transmembrane beta strand</keyword>
<dbReference type="Proteomes" id="UP000054877">
    <property type="component" value="Unassembled WGS sequence"/>
</dbReference>
<keyword evidence="2" id="KW-0812">Transmembrane</keyword>
<dbReference type="InterPro" id="IPR003423">
    <property type="entry name" value="OMP_efflux"/>
</dbReference>
<gene>
    <name evidence="4" type="ORF">Lspi_2408</name>
</gene>
<evidence type="ECO:0000256" key="2">
    <source>
        <dbReference type="RuleBase" id="RU362097"/>
    </source>
</evidence>
<sequence length="517" mass="55845">MYQSGINKHCFCIFLLLCLSLTGCMLGPDFHAPRAPHTKQYIQGQKTGQTTSVPSAGAAGKAQHFHPGQTIPAQWWRVFHSSQLNALIKAGLKNNPGLAAAKSALDEAQQNYFAQIGTLFPSVTGNFSAERQRFSSAQFGGTSSGVIGSRTFNLYNANVAVAYTLDVFGGLRRQIEAAGAQVDYQQFELEAAFLTLSANIVTTGITIASLQGQIAATHDLIQSQEKTLAVVKRQLSLGGVSEADVLSQENQLAQTRALLPPLKQNLAQNQHALSVLVGELPAENLLSTLKLDHLHLPSDLPIGIPSLLVRQRPDIRASEALLHAASAYIGVATANLFPQITLTGNYGQQSTTLNTLFQPQNNIWNISSAVAQPIFQGGSLIAQKRAAVAAYQQAAAQYRETVLLSFGNVADVLRALQHDAQLLKAQQAAEVAARKSLKLTQKQFRLGGVSYLNLLTAQQSYQQARLNKIQAQASRFTDTAALFQALGGGWWNRPLLSCNLDVACNTQQYKPENFGRS</sequence>
<feature type="signal peptide" evidence="2">
    <location>
        <begin position="1"/>
        <end position="27"/>
    </location>
</feature>
<feature type="chain" id="PRO_5006774501" evidence="2">
    <location>
        <begin position="28"/>
        <end position="517"/>
    </location>
</feature>
<evidence type="ECO:0000313" key="4">
    <source>
        <dbReference type="EMBL" id="KTD61778.1"/>
    </source>
</evidence>
<evidence type="ECO:0000256" key="3">
    <source>
        <dbReference type="SAM" id="MobiDB-lite"/>
    </source>
</evidence>
<evidence type="ECO:0000256" key="1">
    <source>
        <dbReference type="ARBA" id="ARBA00007613"/>
    </source>
</evidence>
<dbReference type="PANTHER" id="PTHR30203:SF33">
    <property type="entry name" value="BLR4455 PROTEIN"/>
    <property type="match status" value="1"/>
</dbReference>
<comment type="subcellular location">
    <subcellularLocation>
        <location evidence="2">Cell outer membrane</location>
        <topology evidence="2">Lipid-anchor</topology>
    </subcellularLocation>
</comment>
<dbReference type="SUPFAM" id="SSF56954">
    <property type="entry name" value="Outer membrane efflux proteins (OEP)"/>
    <property type="match status" value="1"/>
</dbReference>
<dbReference type="Gene3D" id="2.20.200.10">
    <property type="entry name" value="Outer membrane efflux proteins (OEP)"/>
    <property type="match status" value="1"/>
</dbReference>
<keyword evidence="2" id="KW-0472">Membrane</keyword>
<dbReference type="GO" id="GO:0015562">
    <property type="term" value="F:efflux transmembrane transporter activity"/>
    <property type="evidence" value="ECO:0007669"/>
    <property type="project" value="InterPro"/>
</dbReference>
<dbReference type="RefSeq" id="WP_065238423.1">
    <property type="nucleotide sequence ID" value="NZ_LNYX01000031.1"/>
</dbReference>
<dbReference type="Pfam" id="PF02321">
    <property type="entry name" value="OEP"/>
    <property type="match status" value="2"/>
</dbReference>
<dbReference type="PANTHER" id="PTHR30203">
    <property type="entry name" value="OUTER MEMBRANE CATION EFFLUX PROTEIN"/>
    <property type="match status" value="1"/>
</dbReference>
<dbReference type="PATRIC" id="fig|452.5.peg.2657"/>
<dbReference type="Gene3D" id="1.20.1600.10">
    <property type="entry name" value="Outer membrane efflux proteins (OEP)"/>
    <property type="match status" value="1"/>
</dbReference>
<proteinExistence type="inferred from homology"/>
<dbReference type="EMBL" id="LNYX01000031">
    <property type="protein sequence ID" value="KTD61778.1"/>
    <property type="molecule type" value="Genomic_DNA"/>
</dbReference>
<feature type="compositionally biased region" description="Polar residues" evidence="3">
    <location>
        <begin position="40"/>
        <end position="54"/>
    </location>
</feature>
<keyword evidence="2" id="KW-0564">Palmitate</keyword>
<feature type="region of interest" description="Disordered" evidence="3">
    <location>
        <begin position="40"/>
        <end position="64"/>
    </location>
</feature>